<feature type="region of interest" description="Disordered" evidence="11">
    <location>
        <begin position="325"/>
        <end position="359"/>
    </location>
</feature>
<dbReference type="PATRIC" id="fig|261654.4.peg.2702"/>
<feature type="domain" description="EngC GTPase" evidence="12">
    <location>
        <begin position="110"/>
        <end position="257"/>
    </location>
</feature>
<dbReference type="STRING" id="261654.GA0070611_2657"/>
<keyword evidence="3 10" id="KW-0479">Metal-binding</keyword>
<comment type="similarity">
    <text evidence="10">Belongs to the TRAFAC class YlqF/YawG GTPase family. RsgA subfamily.</text>
</comment>
<keyword evidence="4 10" id="KW-0699">rRNA-binding</keyword>
<dbReference type="HAMAP" id="MF_01820">
    <property type="entry name" value="GTPase_RsgA"/>
    <property type="match status" value="1"/>
</dbReference>
<evidence type="ECO:0000256" key="6">
    <source>
        <dbReference type="ARBA" id="ARBA00022801"/>
    </source>
</evidence>
<dbReference type="GO" id="GO:0019843">
    <property type="term" value="F:rRNA binding"/>
    <property type="evidence" value="ECO:0007669"/>
    <property type="project" value="UniProtKB-KW"/>
</dbReference>
<gene>
    <name evidence="10" type="primary">rsgA</name>
    <name evidence="14" type="ORF">GA0070611_2657</name>
</gene>
<dbReference type="SUPFAM" id="SSF52540">
    <property type="entry name" value="P-loop containing nucleoside triphosphate hydrolases"/>
    <property type="match status" value="1"/>
</dbReference>
<evidence type="ECO:0000313" key="14">
    <source>
        <dbReference type="EMBL" id="SBT44348.1"/>
    </source>
</evidence>
<dbReference type="GO" id="GO:0005737">
    <property type="term" value="C:cytoplasm"/>
    <property type="evidence" value="ECO:0007669"/>
    <property type="project" value="UniProtKB-SubCell"/>
</dbReference>
<dbReference type="InterPro" id="IPR027417">
    <property type="entry name" value="P-loop_NTPase"/>
</dbReference>
<dbReference type="EMBL" id="LT594323">
    <property type="protein sequence ID" value="SBT44348.1"/>
    <property type="molecule type" value="Genomic_DNA"/>
</dbReference>
<evidence type="ECO:0000256" key="11">
    <source>
        <dbReference type="SAM" id="MobiDB-lite"/>
    </source>
</evidence>
<evidence type="ECO:0000256" key="3">
    <source>
        <dbReference type="ARBA" id="ARBA00022723"/>
    </source>
</evidence>
<dbReference type="InterPro" id="IPR004881">
    <property type="entry name" value="Ribosome_biogen_GTPase_RsgA"/>
</dbReference>
<keyword evidence="6 10" id="KW-0378">Hydrolase</keyword>
<dbReference type="Proteomes" id="UP000199385">
    <property type="component" value="Chromosome I"/>
</dbReference>
<comment type="subunit">
    <text evidence="10">Monomer. Associates with 30S ribosomal subunit, binds 16S rRNA.</text>
</comment>
<keyword evidence="5 10" id="KW-0547">Nucleotide-binding</keyword>
<evidence type="ECO:0000256" key="9">
    <source>
        <dbReference type="ARBA" id="ARBA00023134"/>
    </source>
</evidence>
<evidence type="ECO:0000256" key="10">
    <source>
        <dbReference type="HAMAP-Rule" id="MF_01820"/>
    </source>
</evidence>
<keyword evidence="9 10" id="KW-0342">GTP-binding</keyword>
<feature type="binding site" evidence="10">
    <location>
        <position position="287"/>
    </location>
    <ligand>
        <name>Zn(2+)</name>
        <dbReference type="ChEBI" id="CHEBI:29105"/>
    </ligand>
</feature>
<keyword evidence="15" id="KW-1185">Reference proteome</keyword>
<dbReference type="RefSeq" id="WP_091663398.1">
    <property type="nucleotide sequence ID" value="NZ_LT594323.1"/>
</dbReference>
<feature type="domain" description="CP-type G" evidence="13">
    <location>
        <begin position="102"/>
        <end position="259"/>
    </location>
</feature>
<protein>
    <recommendedName>
        <fullName evidence="10">Small ribosomal subunit biogenesis GTPase RsgA</fullName>
        <ecNumber evidence="10">3.6.1.-</ecNumber>
    </recommendedName>
</protein>
<dbReference type="NCBIfam" id="TIGR00157">
    <property type="entry name" value="ribosome small subunit-dependent GTPase A"/>
    <property type="match status" value="1"/>
</dbReference>
<dbReference type="InterPro" id="IPR010914">
    <property type="entry name" value="RsgA_GTPase_dom"/>
</dbReference>
<evidence type="ECO:0000256" key="8">
    <source>
        <dbReference type="ARBA" id="ARBA00022884"/>
    </source>
</evidence>
<keyword evidence="1 10" id="KW-0963">Cytoplasm</keyword>
<name>A0A1A8ZKI9_9ACTN</name>
<keyword evidence="8 10" id="KW-0694">RNA-binding</keyword>
<keyword evidence="7 10" id="KW-0862">Zinc</keyword>
<evidence type="ECO:0000313" key="15">
    <source>
        <dbReference type="Proteomes" id="UP000199385"/>
    </source>
</evidence>
<feature type="binding site" evidence="10">
    <location>
        <position position="282"/>
    </location>
    <ligand>
        <name>Zn(2+)</name>
        <dbReference type="ChEBI" id="CHEBI:29105"/>
    </ligand>
</feature>
<dbReference type="GO" id="GO:0003924">
    <property type="term" value="F:GTPase activity"/>
    <property type="evidence" value="ECO:0007669"/>
    <property type="project" value="UniProtKB-UniRule"/>
</dbReference>
<feature type="binding site" evidence="10">
    <location>
        <position position="295"/>
    </location>
    <ligand>
        <name>Zn(2+)</name>
        <dbReference type="ChEBI" id="CHEBI:29105"/>
    </ligand>
</feature>
<dbReference type="InterPro" id="IPR030378">
    <property type="entry name" value="G_CP_dom"/>
</dbReference>
<dbReference type="PROSITE" id="PS51721">
    <property type="entry name" value="G_CP"/>
    <property type="match status" value="1"/>
</dbReference>
<dbReference type="OrthoDB" id="9809485at2"/>
<dbReference type="PROSITE" id="PS50936">
    <property type="entry name" value="ENGC_GTPASE"/>
    <property type="match status" value="1"/>
</dbReference>
<feature type="binding site" evidence="10">
    <location>
        <begin position="201"/>
        <end position="209"/>
    </location>
    <ligand>
        <name>GTP</name>
        <dbReference type="ChEBI" id="CHEBI:37565"/>
    </ligand>
</feature>
<dbReference type="PANTHER" id="PTHR32120:SF10">
    <property type="entry name" value="SMALL RIBOSOMAL SUBUNIT BIOGENESIS GTPASE RSGA"/>
    <property type="match status" value="1"/>
</dbReference>
<reference evidence="15" key="1">
    <citation type="submission" date="2016-06" db="EMBL/GenBank/DDBJ databases">
        <authorList>
            <person name="Varghese N."/>
            <person name="Submissions Spin"/>
        </authorList>
    </citation>
    <scope>NUCLEOTIDE SEQUENCE [LARGE SCALE GENOMIC DNA]</scope>
    <source>
        <strain evidence="15">DSM 44815</strain>
    </source>
</reference>
<dbReference type="GO" id="GO:0042274">
    <property type="term" value="P:ribosomal small subunit biogenesis"/>
    <property type="evidence" value="ECO:0007669"/>
    <property type="project" value="UniProtKB-UniRule"/>
</dbReference>
<keyword evidence="2 10" id="KW-0690">Ribosome biogenesis</keyword>
<dbReference type="CDD" id="cd01854">
    <property type="entry name" value="YjeQ_EngC"/>
    <property type="match status" value="1"/>
</dbReference>
<dbReference type="GO" id="GO:0005525">
    <property type="term" value="F:GTP binding"/>
    <property type="evidence" value="ECO:0007669"/>
    <property type="project" value="UniProtKB-UniRule"/>
</dbReference>
<feature type="compositionally biased region" description="Pro residues" evidence="11">
    <location>
        <begin position="350"/>
        <end position="359"/>
    </location>
</feature>
<dbReference type="PANTHER" id="PTHR32120">
    <property type="entry name" value="SMALL RIBOSOMAL SUBUNIT BIOGENESIS GTPASE RSGA"/>
    <property type="match status" value="1"/>
</dbReference>
<comment type="subcellular location">
    <subcellularLocation>
        <location evidence="10">Cytoplasm</location>
    </subcellularLocation>
</comment>
<dbReference type="Pfam" id="PF03193">
    <property type="entry name" value="RsgA_GTPase"/>
    <property type="match status" value="1"/>
</dbReference>
<evidence type="ECO:0000256" key="4">
    <source>
        <dbReference type="ARBA" id="ARBA00022730"/>
    </source>
</evidence>
<evidence type="ECO:0000256" key="5">
    <source>
        <dbReference type="ARBA" id="ARBA00022741"/>
    </source>
</evidence>
<comment type="function">
    <text evidence="10">One of several proteins that assist in the late maturation steps of the functional core of the 30S ribosomal subunit. Helps release RbfA from mature subunits. May play a role in the assembly of ribosomal proteins into the subunit. Circularly permuted GTPase that catalyzes slow GTP hydrolysis, GTPase activity is stimulated by the 30S ribosomal subunit.</text>
</comment>
<evidence type="ECO:0000256" key="7">
    <source>
        <dbReference type="ARBA" id="ARBA00022833"/>
    </source>
</evidence>
<accession>A0A1A8ZKI9</accession>
<feature type="binding site" evidence="10">
    <location>
        <position position="289"/>
    </location>
    <ligand>
        <name>Zn(2+)</name>
        <dbReference type="ChEBI" id="CHEBI:29105"/>
    </ligand>
</feature>
<evidence type="ECO:0000259" key="13">
    <source>
        <dbReference type="PROSITE" id="PS51721"/>
    </source>
</evidence>
<sequence>MTIDLTALGWDADRAAHLRRRTDHRPGRVARVDRGICTVLRPEGPVRASLGGAVLAAAARDLTALPCAGDWVLLASWPDGPVTVESVLPRRTALVRRTAGKDASGQVLAANIDTAAVVEPVHPEPDAARIERLLSLAHESGAEPLIVLTKADLAADAAAVARQLADLAPGVPVLPVSAEQGTGLEPLRRHVAPGRTLGLLGPSGAGKSSLVNALAGTEVMRTQAIRRVDGKGRHTTTWRALVPIPGGGAVLDTPGVRAVGLLDGSAGLDRAFADIAALATGCRYADCAHDAEPACAVRAALESGELPVRRWENWRRLQREVAYESRRRETRLAAQRRGSWRGERRRTARPAPPPASGGF</sequence>
<evidence type="ECO:0000259" key="12">
    <source>
        <dbReference type="PROSITE" id="PS50936"/>
    </source>
</evidence>
<dbReference type="AlphaFoldDB" id="A0A1A8ZKI9"/>
<proteinExistence type="inferred from homology"/>
<comment type="cofactor">
    <cofactor evidence="10">
        <name>Zn(2+)</name>
        <dbReference type="ChEBI" id="CHEBI:29105"/>
    </cofactor>
    <text evidence="10">Binds 1 zinc ion per subunit.</text>
</comment>
<dbReference type="EC" id="3.6.1.-" evidence="10"/>
<evidence type="ECO:0000256" key="2">
    <source>
        <dbReference type="ARBA" id="ARBA00022517"/>
    </source>
</evidence>
<dbReference type="Gene3D" id="3.40.50.300">
    <property type="entry name" value="P-loop containing nucleotide triphosphate hydrolases"/>
    <property type="match status" value="1"/>
</dbReference>
<organism evidence="14 15">
    <name type="scientific">Micromonospora auratinigra</name>
    <dbReference type="NCBI Taxonomy" id="261654"/>
    <lineage>
        <taxon>Bacteria</taxon>
        <taxon>Bacillati</taxon>
        <taxon>Actinomycetota</taxon>
        <taxon>Actinomycetes</taxon>
        <taxon>Micromonosporales</taxon>
        <taxon>Micromonosporaceae</taxon>
        <taxon>Micromonospora</taxon>
    </lineage>
</organism>
<feature type="binding site" evidence="10">
    <location>
        <begin position="149"/>
        <end position="152"/>
    </location>
    <ligand>
        <name>GTP</name>
        <dbReference type="ChEBI" id="CHEBI:37565"/>
    </ligand>
</feature>
<dbReference type="GO" id="GO:0046872">
    <property type="term" value="F:metal ion binding"/>
    <property type="evidence" value="ECO:0007669"/>
    <property type="project" value="UniProtKB-KW"/>
</dbReference>
<dbReference type="Gene3D" id="1.10.40.50">
    <property type="entry name" value="Probable gtpase engc, domain 3"/>
    <property type="match status" value="1"/>
</dbReference>
<evidence type="ECO:0000256" key="1">
    <source>
        <dbReference type="ARBA" id="ARBA00022490"/>
    </source>
</evidence>